<organism evidence="1 2">
    <name type="scientific">Larinioides sclopetarius</name>
    <dbReference type="NCBI Taxonomy" id="280406"/>
    <lineage>
        <taxon>Eukaryota</taxon>
        <taxon>Metazoa</taxon>
        <taxon>Ecdysozoa</taxon>
        <taxon>Arthropoda</taxon>
        <taxon>Chelicerata</taxon>
        <taxon>Arachnida</taxon>
        <taxon>Araneae</taxon>
        <taxon>Araneomorphae</taxon>
        <taxon>Entelegynae</taxon>
        <taxon>Araneoidea</taxon>
        <taxon>Araneidae</taxon>
        <taxon>Larinioides</taxon>
    </lineage>
</organism>
<name>A0AAV1YRX5_9ARAC</name>
<dbReference type="Proteomes" id="UP001497382">
    <property type="component" value="Unassembled WGS sequence"/>
</dbReference>
<protein>
    <submittedName>
        <fullName evidence="1">Uncharacterized protein</fullName>
    </submittedName>
</protein>
<dbReference type="AlphaFoldDB" id="A0AAV1YRX5"/>
<evidence type="ECO:0000313" key="2">
    <source>
        <dbReference type="Proteomes" id="UP001497382"/>
    </source>
</evidence>
<feature type="non-terminal residue" evidence="1">
    <location>
        <position position="1"/>
    </location>
</feature>
<comment type="caution">
    <text evidence="1">The sequence shown here is derived from an EMBL/GenBank/DDBJ whole genome shotgun (WGS) entry which is preliminary data.</text>
</comment>
<evidence type="ECO:0000313" key="1">
    <source>
        <dbReference type="EMBL" id="CAL1261680.1"/>
    </source>
</evidence>
<dbReference type="EMBL" id="CAXIEN010000003">
    <property type="protein sequence ID" value="CAL1261680.1"/>
    <property type="molecule type" value="Genomic_DNA"/>
</dbReference>
<keyword evidence="2" id="KW-1185">Reference proteome</keyword>
<gene>
    <name evidence="1" type="ORF">LARSCL_LOCUS549</name>
</gene>
<reference evidence="1 2" key="1">
    <citation type="submission" date="2024-04" db="EMBL/GenBank/DDBJ databases">
        <authorList>
            <person name="Rising A."/>
            <person name="Reimegard J."/>
            <person name="Sonavane S."/>
            <person name="Akerstrom W."/>
            <person name="Nylinder S."/>
            <person name="Hedman E."/>
            <person name="Kallberg Y."/>
        </authorList>
    </citation>
    <scope>NUCLEOTIDE SEQUENCE [LARGE SCALE GENOMIC DNA]</scope>
</reference>
<proteinExistence type="predicted"/>
<accession>A0AAV1YRX5</accession>
<sequence>DVFFSVLQTTTRRHIVPVDSRHLRCAGRCVLVPLVEKIIYFILFLIILPHIQYYIYFLFYVYCSLSLSFFRFNGMDAIAESESDTAFH</sequence>